<dbReference type="Proteomes" id="UP000006038">
    <property type="component" value="Chromosome 1"/>
</dbReference>
<dbReference type="EnsemblPlants" id="OB01G17790.1">
    <property type="protein sequence ID" value="OB01G17790.1"/>
    <property type="gene ID" value="OB01G17790"/>
</dbReference>
<dbReference type="Gramene" id="OB01G17790.1">
    <property type="protein sequence ID" value="OB01G17790.1"/>
    <property type="gene ID" value="OB01G17790"/>
</dbReference>
<keyword evidence="2" id="KW-1185">Reference proteome</keyword>
<proteinExistence type="predicted"/>
<evidence type="ECO:0000313" key="1">
    <source>
        <dbReference type="EnsemblPlants" id="OB01G17790.1"/>
    </source>
</evidence>
<evidence type="ECO:0000313" key="2">
    <source>
        <dbReference type="Proteomes" id="UP000006038"/>
    </source>
</evidence>
<protein>
    <submittedName>
        <fullName evidence="1">Uncharacterized protein</fullName>
    </submittedName>
</protein>
<reference evidence="1" key="1">
    <citation type="journal article" date="2013" name="Nat. Commun.">
        <title>Whole-genome sequencing of Oryza brachyantha reveals mechanisms underlying Oryza genome evolution.</title>
        <authorList>
            <person name="Chen J."/>
            <person name="Huang Q."/>
            <person name="Gao D."/>
            <person name="Wang J."/>
            <person name="Lang Y."/>
            <person name="Liu T."/>
            <person name="Li B."/>
            <person name="Bai Z."/>
            <person name="Luis Goicoechea J."/>
            <person name="Liang C."/>
            <person name="Chen C."/>
            <person name="Zhang W."/>
            <person name="Sun S."/>
            <person name="Liao Y."/>
            <person name="Zhang X."/>
            <person name="Yang L."/>
            <person name="Song C."/>
            <person name="Wang M."/>
            <person name="Shi J."/>
            <person name="Liu G."/>
            <person name="Liu J."/>
            <person name="Zhou H."/>
            <person name="Zhou W."/>
            <person name="Yu Q."/>
            <person name="An N."/>
            <person name="Chen Y."/>
            <person name="Cai Q."/>
            <person name="Wang B."/>
            <person name="Liu B."/>
            <person name="Min J."/>
            <person name="Huang Y."/>
            <person name="Wu H."/>
            <person name="Li Z."/>
            <person name="Zhang Y."/>
            <person name="Yin Y."/>
            <person name="Song W."/>
            <person name="Jiang J."/>
            <person name="Jackson S.A."/>
            <person name="Wing R.A."/>
            <person name="Wang J."/>
            <person name="Chen M."/>
        </authorList>
    </citation>
    <scope>NUCLEOTIDE SEQUENCE [LARGE SCALE GENOMIC DNA]</scope>
    <source>
        <strain evidence="1">cv. IRGC 101232</strain>
    </source>
</reference>
<dbReference type="AlphaFoldDB" id="J3KXS3"/>
<reference evidence="1" key="2">
    <citation type="submission" date="2013-04" db="UniProtKB">
        <authorList>
            <consortium name="EnsemblPlants"/>
        </authorList>
    </citation>
    <scope>IDENTIFICATION</scope>
</reference>
<dbReference type="HOGENOM" id="CLU_3109577_0_0_1"/>
<name>J3KXS3_ORYBR</name>
<organism evidence="1">
    <name type="scientific">Oryza brachyantha</name>
    <name type="common">malo sina</name>
    <dbReference type="NCBI Taxonomy" id="4533"/>
    <lineage>
        <taxon>Eukaryota</taxon>
        <taxon>Viridiplantae</taxon>
        <taxon>Streptophyta</taxon>
        <taxon>Embryophyta</taxon>
        <taxon>Tracheophyta</taxon>
        <taxon>Spermatophyta</taxon>
        <taxon>Magnoliopsida</taxon>
        <taxon>Liliopsida</taxon>
        <taxon>Poales</taxon>
        <taxon>Poaceae</taxon>
        <taxon>BOP clade</taxon>
        <taxon>Oryzoideae</taxon>
        <taxon>Oryzeae</taxon>
        <taxon>Oryzinae</taxon>
        <taxon>Oryza</taxon>
    </lineage>
</organism>
<sequence>MYAREKRGNMCLGRWGTNGALVPYLTPCLLRLKRSIQFEGVITHKVEILYE</sequence>
<accession>J3KXS3</accession>